<proteinExistence type="predicted"/>
<dbReference type="InterPro" id="IPR013766">
    <property type="entry name" value="Thioredoxin_domain"/>
</dbReference>
<feature type="domain" description="Thioredoxin" evidence="1">
    <location>
        <begin position="34"/>
        <end position="118"/>
    </location>
</feature>
<protein>
    <submittedName>
        <fullName evidence="2">Thioredoxin 2</fullName>
    </submittedName>
</protein>
<evidence type="ECO:0000259" key="1">
    <source>
        <dbReference type="Pfam" id="PF00085"/>
    </source>
</evidence>
<dbReference type="RefSeq" id="WP_092268325.1">
    <property type="nucleotide sequence ID" value="NZ_FORT01000006.1"/>
</dbReference>
<organism evidence="2 3">
    <name type="scientific">Brevibacillus centrosporus</name>
    <dbReference type="NCBI Taxonomy" id="54910"/>
    <lineage>
        <taxon>Bacteria</taxon>
        <taxon>Bacillati</taxon>
        <taxon>Bacillota</taxon>
        <taxon>Bacilli</taxon>
        <taxon>Bacillales</taxon>
        <taxon>Paenibacillaceae</taxon>
        <taxon>Brevibacillus</taxon>
    </lineage>
</organism>
<sequence length="128" mass="14303">MRGLRTKWLWMAGGASLLIAVLLAWNWGPVSAYEEKIVYVYSDTCGYCQTFRPTLEAALADYPHHTVERLDIRDQEDLEAALGLGAEATPTVFIVKGEQAIEKLEGDVTEKVLRSFFQKNLNNPLSGN</sequence>
<name>A0A1I3UTH0_9BACL</name>
<dbReference type="Pfam" id="PF00085">
    <property type="entry name" value="Thioredoxin"/>
    <property type="match status" value="1"/>
</dbReference>
<dbReference type="EMBL" id="FORT01000006">
    <property type="protein sequence ID" value="SFJ86624.1"/>
    <property type="molecule type" value="Genomic_DNA"/>
</dbReference>
<reference evidence="3" key="1">
    <citation type="submission" date="2016-10" db="EMBL/GenBank/DDBJ databases">
        <authorList>
            <person name="Varghese N."/>
            <person name="Submissions S."/>
        </authorList>
    </citation>
    <scope>NUCLEOTIDE SEQUENCE [LARGE SCALE GENOMIC DNA]</scope>
    <source>
        <strain evidence="3">OK042</strain>
    </source>
</reference>
<dbReference type="CDD" id="cd02947">
    <property type="entry name" value="TRX_family"/>
    <property type="match status" value="1"/>
</dbReference>
<dbReference type="Gene3D" id="3.40.30.10">
    <property type="entry name" value="Glutaredoxin"/>
    <property type="match status" value="1"/>
</dbReference>
<dbReference type="PROSITE" id="PS00194">
    <property type="entry name" value="THIOREDOXIN_1"/>
    <property type="match status" value="1"/>
</dbReference>
<dbReference type="InterPro" id="IPR036249">
    <property type="entry name" value="Thioredoxin-like_sf"/>
</dbReference>
<dbReference type="SUPFAM" id="SSF52833">
    <property type="entry name" value="Thioredoxin-like"/>
    <property type="match status" value="1"/>
</dbReference>
<keyword evidence="3" id="KW-1185">Reference proteome</keyword>
<dbReference type="STRING" id="1884381.SAMN05518846_106118"/>
<accession>A0A1I3UTH0</accession>
<dbReference type="InterPro" id="IPR017937">
    <property type="entry name" value="Thioredoxin_CS"/>
</dbReference>
<evidence type="ECO:0000313" key="3">
    <source>
        <dbReference type="Proteomes" id="UP000198915"/>
    </source>
</evidence>
<gene>
    <name evidence="2" type="ORF">SAMN05518846_106118</name>
</gene>
<evidence type="ECO:0000313" key="2">
    <source>
        <dbReference type="EMBL" id="SFJ86624.1"/>
    </source>
</evidence>
<dbReference type="AlphaFoldDB" id="A0A1I3UTH0"/>
<dbReference type="Proteomes" id="UP000198915">
    <property type="component" value="Unassembled WGS sequence"/>
</dbReference>